<dbReference type="SUPFAM" id="SSF50978">
    <property type="entry name" value="WD40 repeat-like"/>
    <property type="match status" value="2"/>
</dbReference>
<protein>
    <submittedName>
        <fullName evidence="2">Uncharacterized protein</fullName>
    </submittedName>
</protein>
<dbReference type="OrthoDB" id="6252103at2759"/>
<keyword evidence="3" id="KW-1185">Reference proteome</keyword>
<evidence type="ECO:0000313" key="3">
    <source>
        <dbReference type="Proteomes" id="UP000019384"/>
    </source>
</evidence>
<dbReference type="Pfam" id="PF00400">
    <property type="entry name" value="WD40"/>
    <property type="match status" value="2"/>
</dbReference>
<dbReference type="AlphaFoldDB" id="W6MH56"/>
<organism evidence="2 3">
    <name type="scientific">Kuraishia capsulata CBS 1993</name>
    <dbReference type="NCBI Taxonomy" id="1382522"/>
    <lineage>
        <taxon>Eukaryota</taxon>
        <taxon>Fungi</taxon>
        <taxon>Dikarya</taxon>
        <taxon>Ascomycota</taxon>
        <taxon>Saccharomycotina</taxon>
        <taxon>Pichiomycetes</taxon>
        <taxon>Pichiales</taxon>
        <taxon>Pichiaceae</taxon>
        <taxon>Kuraishia</taxon>
    </lineage>
</organism>
<dbReference type="PANTHER" id="PTHR45589">
    <property type="entry name" value="WD REPEAT DOMAIN 62, ISOFORM G"/>
    <property type="match status" value="1"/>
</dbReference>
<dbReference type="Proteomes" id="UP000019384">
    <property type="component" value="Unassembled WGS sequence"/>
</dbReference>
<feature type="region of interest" description="Disordered" evidence="1">
    <location>
        <begin position="749"/>
        <end position="832"/>
    </location>
</feature>
<dbReference type="HOGENOM" id="CLU_005113_1_0_1"/>
<dbReference type="InterPro" id="IPR036322">
    <property type="entry name" value="WD40_repeat_dom_sf"/>
</dbReference>
<dbReference type="PANTHER" id="PTHR45589:SF1">
    <property type="entry name" value="WD REPEAT DOMAIN 62, ISOFORM G"/>
    <property type="match status" value="1"/>
</dbReference>
<evidence type="ECO:0000313" key="2">
    <source>
        <dbReference type="EMBL" id="CDK25534.1"/>
    </source>
</evidence>
<dbReference type="Gene3D" id="2.130.10.10">
    <property type="entry name" value="YVTN repeat-like/Quinoprotein amine dehydrogenase"/>
    <property type="match status" value="3"/>
</dbReference>
<dbReference type="RefSeq" id="XP_022457546.1">
    <property type="nucleotide sequence ID" value="XM_022603691.1"/>
</dbReference>
<proteinExistence type="predicted"/>
<gene>
    <name evidence="2" type="ORF">KUCA_T00001504001</name>
</gene>
<feature type="compositionally biased region" description="Polar residues" evidence="1">
    <location>
        <begin position="107"/>
        <end position="134"/>
    </location>
</feature>
<dbReference type="EMBL" id="HG793126">
    <property type="protein sequence ID" value="CDK25534.1"/>
    <property type="molecule type" value="Genomic_DNA"/>
</dbReference>
<feature type="compositionally biased region" description="Polar residues" evidence="1">
    <location>
        <begin position="793"/>
        <end position="832"/>
    </location>
</feature>
<sequence>MIPRNEGPLTIEKILGSSSRSSSNFVVRGNLVGYIASGGVVVCQVNKSTGVVQSQRFYCANSKSAAQSNAASSANGYLKLAGVVTETSKKTDEYGFPVGAEPEVVSRSGSAGNTSEYSNSPSANSEVPSISSGPSKGRRLDDNFSTKLSSRLRAINSIEISPDRRILAVGEVGYQPRILIYSLASDATTRPVIIIQEHQFGINSLCFSPDSTKLCSLGLMNDGFLNIWKIKLEGSAKTLTFWGSNKCSSVVNKVLWHESWIITLGLRHIKVWKIVDDETNYSNTIIKGRNVLLRNFLNSSFIDAAFLNFHQAYVFTDQGELATLSLNDEPMHVTKVGEVSHAVNKILIDSETDELILAGSGFDTLPIDTLIPQGVLDIDSVEIKPSPSSPTKIVPRTGVLAMQFLGSNKIAYLTDNEEIRIRDRLTVKTSAFNLLIEPLLKNLGGLKKCSDGSLVLWSKLGAIKTLGDGVTTVHNFMLPGNELIENSLLSLDMNSQGELFLGDKFGTLTILKRSEDGIIHGYQSEQTIRAHDSSINSVCYFEFAGRKFVASGSRDRTVQVFMKDDVLNDWVLLQTLAIHKGNIHDVIFFQSRLFVSSSDRTVSVHALSEMDGVVSIIQEKLMALKNSPTCMKIVDEDLIVSTSDKTLQSYSIKDDGVSLIRTFKLLVGNQESIQVENVIMHSGILVVTSSDKSIRCFNYTDLKLVSSGWGHSESILGLETTEDGKIVSASADGCLFEWTFKQQQTSSNTSLADSSLTSIPGSPSSKVLRKVLPPPGSPSASSTPLRRLASPSARLNLSSPGTRLSSPVRSPVSKATSPRSPSHVLSSPPRSQVLRTRVNSASIGGHDIDDIINRLVKLKIPVQSNDNLLKLKSELDRVSNAVSQHLNLSHDNDQSLQKIIENCSEKIVESVLKKIDVLQALENKENE</sequence>
<feature type="compositionally biased region" description="Low complexity" evidence="1">
    <location>
        <begin position="754"/>
        <end position="765"/>
    </location>
</feature>
<dbReference type="InterPro" id="IPR001680">
    <property type="entry name" value="WD40_rpt"/>
</dbReference>
<dbReference type="GeneID" id="34518934"/>
<dbReference type="InterPro" id="IPR052779">
    <property type="entry name" value="WDR62"/>
</dbReference>
<reference evidence="2" key="1">
    <citation type="submission" date="2013-12" db="EMBL/GenBank/DDBJ databases">
        <authorList>
            <person name="Genoscope - CEA"/>
        </authorList>
    </citation>
    <scope>NUCLEOTIDE SEQUENCE</scope>
    <source>
        <strain evidence="2">CBS 1993</strain>
    </source>
</reference>
<evidence type="ECO:0000256" key="1">
    <source>
        <dbReference type="SAM" id="MobiDB-lite"/>
    </source>
</evidence>
<name>W6MH56_9ASCO</name>
<reference evidence="2" key="2">
    <citation type="submission" date="2014-02" db="EMBL/GenBank/DDBJ databases">
        <title>Complete DNA sequence of /Kuraishia capsulata/ illustrates novel genomic features among budding yeasts (/Saccharomycotina/).</title>
        <authorList>
            <person name="Morales L."/>
            <person name="Noel B."/>
            <person name="Porcel B."/>
            <person name="Marcet-Houben M."/>
            <person name="Hullo M-F."/>
            <person name="Sacerdot C."/>
            <person name="Tekaia F."/>
            <person name="Leh-Louis V."/>
            <person name="Despons L."/>
            <person name="Khanna V."/>
            <person name="Aury J-M."/>
            <person name="Barbe V."/>
            <person name="Couloux A."/>
            <person name="Labadie K."/>
            <person name="Pelletier E."/>
            <person name="Souciet J-L."/>
            <person name="Boekhout T."/>
            <person name="Gabaldon T."/>
            <person name="Wincker P."/>
            <person name="Dujon B."/>
        </authorList>
    </citation>
    <scope>NUCLEOTIDE SEQUENCE</scope>
    <source>
        <strain evidence="2">CBS 1993</strain>
    </source>
</reference>
<accession>W6MH56</accession>
<feature type="region of interest" description="Disordered" evidence="1">
    <location>
        <begin position="104"/>
        <end position="142"/>
    </location>
</feature>
<dbReference type="SMART" id="SM00320">
    <property type="entry name" value="WD40"/>
    <property type="match status" value="6"/>
</dbReference>
<dbReference type="InterPro" id="IPR015943">
    <property type="entry name" value="WD40/YVTN_repeat-like_dom_sf"/>
</dbReference>